<protein>
    <submittedName>
        <fullName evidence="2">Glycosyltransferase involved in cell wall bisynthesis</fullName>
    </submittedName>
</protein>
<keyword evidence="3" id="KW-1185">Reference proteome</keyword>
<evidence type="ECO:0000259" key="1">
    <source>
        <dbReference type="Pfam" id="PF00534"/>
    </source>
</evidence>
<dbReference type="PANTHER" id="PTHR12526">
    <property type="entry name" value="GLYCOSYLTRANSFERASE"/>
    <property type="match status" value="1"/>
</dbReference>
<name>A0A1I2MZ50_9BACT</name>
<dbReference type="Proteomes" id="UP000198724">
    <property type="component" value="Unassembled WGS sequence"/>
</dbReference>
<dbReference type="AlphaFoldDB" id="A0A1I2MZ50"/>
<evidence type="ECO:0000313" key="3">
    <source>
        <dbReference type="Proteomes" id="UP000198724"/>
    </source>
</evidence>
<dbReference type="PANTHER" id="PTHR12526:SF630">
    <property type="entry name" value="GLYCOSYLTRANSFERASE"/>
    <property type="match status" value="1"/>
</dbReference>
<reference evidence="3" key="1">
    <citation type="submission" date="2016-10" db="EMBL/GenBank/DDBJ databases">
        <authorList>
            <person name="Varghese N."/>
            <person name="Submissions S."/>
        </authorList>
    </citation>
    <scope>NUCLEOTIDE SEQUENCE [LARGE SCALE GENOMIC DNA]</scope>
    <source>
        <strain evidence="3">LP51</strain>
    </source>
</reference>
<accession>A0A1I2MZ50</accession>
<dbReference type="InterPro" id="IPR001296">
    <property type="entry name" value="Glyco_trans_1"/>
</dbReference>
<dbReference type="OrthoDB" id="7560678at2"/>
<organism evidence="2 3">
    <name type="scientific">Pontibacter chinhatensis</name>
    <dbReference type="NCBI Taxonomy" id="1436961"/>
    <lineage>
        <taxon>Bacteria</taxon>
        <taxon>Pseudomonadati</taxon>
        <taxon>Bacteroidota</taxon>
        <taxon>Cytophagia</taxon>
        <taxon>Cytophagales</taxon>
        <taxon>Hymenobacteraceae</taxon>
        <taxon>Pontibacter</taxon>
    </lineage>
</organism>
<dbReference type="SUPFAM" id="SSF53756">
    <property type="entry name" value="UDP-Glycosyltransferase/glycogen phosphorylase"/>
    <property type="match status" value="1"/>
</dbReference>
<dbReference type="Gene3D" id="3.40.50.2000">
    <property type="entry name" value="Glycogen Phosphorylase B"/>
    <property type="match status" value="2"/>
</dbReference>
<sequence length="388" mass="44219">MEFPFNKDRIRVLFFIGNLQTGGKERRLLELLNYLKSQGRYEMLLLMTKEDIFYPEFYNLGIPYKVIGQPRYTVFSSFFKVCKQFKPHVIHTWGRMQTLYSLPTALLQSIPIINNQITSAPPNFNLWSWEGLVDKLNFHFSDFILSNSAAGIDSFKPPLHKSQVIYNGVSMSRFENLTDALLVKQKYNITTPYTVVMSASFSPNKDYGLFYRIADHITQLRDDITFIGVGQSHDDLNFNRYREMIKNKPLIKLPGRIDDVEALVSASDIGVLFSPNGEGISNSIIEYMALSKPVIANDTGGNKELVRHNENGYLVKDLPHTGIAQIILDLIDNPDKRKKLGDRSREIIVDNFSISKMGESFERIYGEVVGHAPSFQNATPKLESNTIV</sequence>
<proteinExistence type="predicted"/>
<gene>
    <name evidence="2" type="ORF">SAMN05421739_101538</name>
</gene>
<keyword evidence="2" id="KW-0808">Transferase</keyword>
<dbReference type="Pfam" id="PF00534">
    <property type="entry name" value="Glycos_transf_1"/>
    <property type="match status" value="1"/>
</dbReference>
<dbReference type="GO" id="GO:0016757">
    <property type="term" value="F:glycosyltransferase activity"/>
    <property type="evidence" value="ECO:0007669"/>
    <property type="project" value="InterPro"/>
</dbReference>
<dbReference type="STRING" id="1436961.SAMN05421739_101538"/>
<dbReference type="EMBL" id="FOOT01000001">
    <property type="protein sequence ID" value="SFF96875.1"/>
    <property type="molecule type" value="Genomic_DNA"/>
</dbReference>
<feature type="domain" description="Glycosyl transferase family 1" evidence="1">
    <location>
        <begin position="184"/>
        <end position="346"/>
    </location>
</feature>
<evidence type="ECO:0000313" key="2">
    <source>
        <dbReference type="EMBL" id="SFF96875.1"/>
    </source>
</evidence>